<gene>
    <name evidence="1" type="ORF">T472_0202855</name>
</gene>
<name>V7IB87_9CLOT</name>
<sequence length="47" mass="5652">MGYEIWIMEFGISDSDMDEYLSQSWLEERMELWPGEGRSARFSWGSR</sequence>
<dbReference type="EMBL" id="AXUN02000041">
    <property type="protein sequence ID" value="ETA82122.1"/>
    <property type="molecule type" value="Genomic_DNA"/>
</dbReference>
<proteinExistence type="predicted"/>
<dbReference type="STRING" id="994573.T472_0202855"/>
<organism evidence="1 2">
    <name type="scientific">Youngiibacter fragilis 232.1</name>
    <dbReference type="NCBI Taxonomy" id="994573"/>
    <lineage>
        <taxon>Bacteria</taxon>
        <taxon>Bacillati</taxon>
        <taxon>Bacillota</taxon>
        <taxon>Clostridia</taxon>
        <taxon>Eubacteriales</taxon>
        <taxon>Clostridiaceae</taxon>
        <taxon>Youngiibacter</taxon>
    </lineage>
</organism>
<evidence type="ECO:0000313" key="1">
    <source>
        <dbReference type="EMBL" id="ETA82122.1"/>
    </source>
</evidence>
<dbReference type="Proteomes" id="UP000017747">
    <property type="component" value="Unassembled WGS sequence"/>
</dbReference>
<accession>V7IB87</accession>
<comment type="caution">
    <text evidence="1">The sequence shown here is derived from an EMBL/GenBank/DDBJ whole genome shotgun (WGS) entry which is preliminary data.</text>
</comment>
<dbReference type="RefSeq" id="WP_023384334.1">
    <property type="nucleotide sequence ID" value="NZ_AXUN02000041.1"/>
</dbReference>
<reference evidence="1 2" key="1">
    <citation type="journal article" date="2014" name="Genome Announc.">
        <title>Genome Sequence of Youngiibacter fragilis, the Type Strain of the Genus Youngiibacter.</title>
        <authorList>
            <person name="Wawrik C.B."/>
            <person name="Callaghan A.V."/>
            <person name="Stamps B.W."/>
            <person name="Wawrik B."/>
        </authorList>
    </citation>
    <scope>NUCLEOTIDE SEQUENCE [LARGE SCALE GENOMIC DNA]</scope>
    <source>
        <strain evidence="1 2">232.1</strain>
    </source>
</reference>
<protein>
    <submittedName>
        <fullName evidence="1">Uncharacterized protein</fullName>
    </submittedName>
</protein>
<evidence type="ECO:0000313" key="2">
    <source>
        <dbReference type="Proteomes" id="UP000017747"/>
    </source>
</evidence>
<keyword evidence="2" id="KW-1185">Reference proteome</keyword>
<dbReference type="AlphaFoldDB" id="V7IB87"/>